<feature type="repeat" description="PPR" evidence="9">
    <location>
        <begin position="1552"/>
        <end position="1586"/>
    </location>
</feature>
<feature type="binding site" evidence="8">
    <location>
        <begin position="582"/>
        <end position="585"/>
    </location>
    <ligand>
        <name>GTP</name>
        <dbReference type="ChEBI" id="CHEBI:37565"/>
    </ligand>
</feature>
<dbReference type="SUPFAM" id="SSF48452">
    <property type="entry name" value="TPR-like"/>
    <property type="match status" value="1"/>
</dbReference>
<dbReference type="GO" id="GO:0003729">
    <property type="term" value="F:mRNA binding"/>
    <property type="evidence" value="ECO:0007669"/>
    <property type="project" value="TreeGrafter"/>
</dbReference>
<evidence type="ECO:0000259" key="11">
    <source>
        <dbReference type="Pfam" id="PF17177"/>
    </source>
</evidence>
<feature type="repeat" description="PPR" evidence="9">
    <location>
        <begin position="947"/>
        <end position="981"/>
    </location>
</feature>
<dbReference type="GO" id="GO:0006396">
    <property type="term" value="P:RNA processing"/>
    <property type="evidence" value="ECO:0007669"/>
    <property type="project" value="TreeGrafter"/>
</dbReference>
<feature type="repeat" description="PPR" evidence="9">
    <location>
        <begin position="1191"/>
        <end position="1225"/>
    </location>
</feature>
<evidence type="ECO:0000256" key="5">
    <source>
        <dbReference type="ARBA" id="ARBA00022946"/>
    </source>
</evidence>
<keyword evidence="3" id="KW-0863">Zinc-finger</keyword>
<dbReference type="Pfam" id="PF17177">
    <property type="entry name" value="PPR_long"/>
    <property type="match status" value="1"/>
</dbReference>
<reference evidence="12 13" key="1">
    <citation type="submission" date="2016-09" db="EMBL/GenBank/DDBJ databases">
        <title>The draft genome of Dichanthelium oligosanthes: A C3 panicoid grass species.</title>
        <authorList>
            <person name="Studer A.J."/>
            <person name="Schnable J.C."/>
            <person name="Brutnell T.P."/>
        </authorList>
    </citation>
    <scope>NUCLEOTIDE SEQUENCE [LARGE SCALE GENOMIC DNA]</scope>
    <source>
        <strain evidence="13">cv. Kellogg 1175</strain>
        <tissue evidence="12">Leaf</tissue>
    </source>
</reference>
<feature type="repeat" description="PPR" evidence="9">
    <location>
        <begin position="1587"/>
        <end position="1621"/>
    </location>
</feature>
<dbReference type="SUPFAM" id="SSF47895">
    <property type="entry name" value="Transducin (alpha subunit), insertion domain"/>
    <property type="match status" value="1"/>
</dbReference>
<dbReference type="PANTHER" id="PTHR47934:SF6">
    <property type="entry name" value="MITOCHONDRIAL GROUP I INTRON SPLICING FACTOR CCM1-RELATED"/>
    <property type="match status" value="1"/>
</dbReference>
<dbReference type="Gene3D" id="1.10.400.10">
    <property type="entry name" value="GI Alpha 1, domain 2-like"/>
    <property type="match status" value="1"/>
</dbReference>
<feature type="region of interest" description="Disordered" evidence="10">
    <location>
        <begin position="82"/>
        <end position="146"/>
    </location>
</feature>
<dbReference type="InterPro" id="IPR033443">
    <property type="entry name" value="PROP1-like_PPR_dom"/>
</dbReference>
<dbReference type="InterPro" id="IPR001019">
    <property type="entry name" value="Gprotein_alpha_su"/>
</dbReference>
<evidence type="ECO:0000313" key="13">
    <source>
        <dbReference type="Proteomes" id="UP000095767"/>
    </source>
</evidence>
<accession>A0A1E5UPC7</accession>
<dbReference type="GO" id="GO:0005525">
    <property type="term" value="F:GTP binding"/>
    <property type="evidence" value="ECO:0007669"/>
    <property type="project" value="UniProtKB-KW"/>
</dbReference>
<feature type="repeat" description="PPR" evidence="9">
    <location>
        <begin position="1087"/>
        <end position="1121"/>
    </location>
</feature>
<evidence type="ECO:0000256" key="3">
    <source>
        <dbReference type="ARBA" id="ARBA00022771"/>
    </source>
</evidence>
<dbReference type="Gene3D" id="3.40.50.300">
    <property type="entry name" value="P-loop containing nucleotide triphosphate hydrolases"/>
    <property type="match status" value="1"/>
</dbReference>
<keyword evidence="6 8" id="KW-0342">GTP-binding</keyword>
<organism evidence="12 13">
    <name type="scientific">Dichanthelium oligosanthes</name>
    <dbReference type="NCBI Taxonomy" id="888268"/>
    <lineage>
        <taxon>Eukaryota</taxon>
        <taxon>Viridiplantae</taxon>
        <taxon>Streptophyta</taxon>
        <taxon>Embryophyta</taxon>
        <taxon>Tracheophyta</taxon>
        <taxon>Spermatophyta</taxon>
        <taxon>Magnoliopsida</taxon>
        <taxon>Liliopsida</taxon>
        <taxon>Poales</taxon>
        <taxon>Poaceae</taxon>
        <taxon>PACMAD clade</taxon>
        <taxon>Panicoideae</taxon>
        <taxon>Panicodae</taxon>
        <taxon>Paniceae</taxon>
        <taxon>Dichantheliinae</taxon>
        <taxon>Dichanthelium</taxon>
    </lineage>
</organism>
<dbReference type="PROSITE" id="PS51375">
    <property type="entry name" value="PPR"/>
    <property type="match status" value="16"/>
</dbReference>
<feature type="domain" description="PROP1-like PPR" evidence="11">
    <location>
        <begin position="946"/>
        <end position="1102"/>
    </location>
</feature>
<comment type="caution">
    <text evidence="12">The sequence shown here is derived from an EMBL/GenBank/DDBJ whole genome shotgun (WGS) entry which is preliminary data.</text>
</comment>
<dbReference type="InterPro" id="IPR051114">
    <property type="entry name" value="Mito_RNA_Proc_CCM1"/>
</dbReference>
<evidence type="ECO:0000313" key="12">
    <source>
        <dbReference type="EMBL" id="OEL14742.1"/>
    </source>
</evidence>
<feature type="compositionally biased region" description="Basic and acidic residues" evidence="10">
    <location>
        <begin position="1"/>
        <end position="12"/>
    </location>
</feature>
<keyword evidence="3" id="KW-0479">Metal-binding</keyword>
<evidence type="ECO:0000256" key="6">
    <source>
        <dbReference type="ARBA" id="ARBA00023134"/>
    </source>
</evidence>
<keyword evidence="2 8" id="KW-0547">Nucleotide-binding</keyword>
<feature type="repeat" description="PPR" evidence="9">
    <location>
        <begin position="1017"/>
        <end position="1051"/>
    </location>
</feature>
<gene>
    <name evidence="12" type="ORF">BAE44_0024239</name>
</gene>
<protein>
    <submittedName>
        <fullName evidence="12">Pentatricopeptide repeat-containing protein</fullName>
    </submittedName>
</protein>
<dbReference type="Pfam" id="PF13041">
    <property type="entry name" value="PPR_2"/>
    <property type="match status" value="3"/>
</dbReference>
<feature type="compositionally biased region" description="Acidic residues" evidence="10">
    <location>
        <begin position="113"/>
        <end position="122"/>
    </location>
</feature>
<feature type="repeat" description="PPR" evidence="9">
    <location>
        <begin position="1122"/>
        <end position="1156"/>
    </location>
</feature>
<dbReference type="PROSITE" id="PS51882">
    <property type="entry name" value="G_ALPHA"/>
    <property type="match status" value="1"/>
</dbReference>
<sequence length="1773" mass="199661">MAGGADWKDLARRMFPPGTTIPEPANLDYSIALEYDGPPVSYELPRIDPVDIPAIPTAEPASGPLVGLANGAVPVAQVLGPVRRANPPAPPRVAQSQRTRQSSATARARGSSDEDYSDDDEDSRSARSLPGHKAARRPGAPEGRRAQVVTFGVAEDSKYESKEFDEVSEQYVAVTRAEKKARTCHRCGKNKWESKESCIVCDARYCSHCLLRAMGSMPEGRKCITCIGQPIDESKRSKLGKGSRILSRLLSPLEVKQILKVEKECQANQLRPEQLIVNGFPLHDEEMEELLSCQRPPGNLKPGRYWYDKESGLWGKEGEKPDRVISTNLNFNGKLQPDASNGNAQVFMNGREITKIELRILKIAKVQCPRDTHFWVYHDGGYEEEGQNNIKGKIWESEHMEYIEVALFDADENQPTSSNSCIYSINAKLKKFSDWLLDIIAMGDLDAFFPAATREYAPVVDELWNDPAIQATYKRKDELHFLPDAAEYFLSRLSHLLLYSLRYQLIRVSAKGMNEGCKWVEMFEDVRMVIFSVALSDYDQLAAPGSAGSRSLVNKMIQSRDLFEATVRQPCFRDTPFVLVLNKYDLFEEKIGRSPLTACEWFGDFCPLRTHHNNQSLAQQAFYYVAMKFKDLYAASTGRKLFVWQARARDRPTVDEAFRYIREVLRWEDERDGAGYCPEESFYSTTELSSSRLIAAAEKNLTNLISSALPAPMAMAAAAPHTPMAATAASAAVSIACCSSSYEEDDGAASSWSLSSPRRRPYRRLLHDEAQRLRRARRSQGPGADTPRWVRRTTDQMSRYVEDDRAGHVYGRHVVAAVRAVRATASRPSVDMRQAMASFVTKLTFREMCVVLREQRGWRQARDFFAWMKLQLCYEPSVVAYTILLRLYGRVGKIKLAEETFLEMLEVGCEPDAVACGTLLCAYARWGRHKDMMLFYSAVRRRDIVPPISVYNYMISSLQKQKLHRKVIQVWKQMLEASVVPNQFTYTVVISSYVKEDLLEEAMDVLGEMRRYRFVPEEATYSLLISLSSKHGKGEQALRLFEEMRAQGIIPSNYTCASLLALYYKNEDYSKALSLFSEMENSKIVPDEVIYGILIRIYGKLGLYEDAQHTFAEIEKADLLSNEQTYVAMAQVHMNVGHYDRALEVLEYMRTRNVKPSHFSYSALLRCYVAKEDMAAAEDSFRALSKYGLPDVFCCNDLLRLYIRLGYLEKARALVMKMREDDFQLDEDLCMTVMELYCKTSMLDDAEKLFKEIQRNGKPMKIPTMVPLIEMYARNRTRATQKEQSLSKSLDETDSSAASMALKSLLDMPGGLSSVSQLIRKLAREGSRDEAKFIYDQLTEMGIKPDDSAIATLIVQYGQAKQLEQAQELFESVSALFPEGAHAYNAMVDAFCKCGKTKDAYNLFMEMADQGNNRDPVTVSILVTHLTKHGKFQEVENIIHGCFCNEVQLDTVLYNTFIKSMLESGLANIFSYSSDSQQKILVAGAIANCCSFSFQAGKLHSAVGIYDRMISSGISRSMQTFNIMISVYGKGGKLDKAIEMFAAAQELGLPIDEKIYTNMLSLYGKAGRHQEASLLFKRMKEDGIRPGKISFNSMINAYATSGLHSEAKSTFQEMQDSGHAPDSLSNLALIRAYTEGKCYTEAEEAIQMMLNSNITPSCPHFSHLIFSFLKEGKISDAQRIFNQMKETGVPPDVACCRTMMRVYLEHGLVDDAISLFETTRGYLKPDSFILSAAFHLYEHAGRESEAGDVLDAISVNGTAFLRNLKVGSKLRST</sequence>
<dbReference type="FunFam" id="3.40.50.300:FF:000720">
    <property type="entry name" value="Guanine nucleotide-binding protein G(k) subunit alpha"/>
    <property type="match status" value="1"/>
</dbReference>
<feature type="repeat" description="PPR" evidence="9">
    <location>
        <begin position="1052"/>
        <end position="1086"/>
    </location>
</feature>
<feature type="repeat" description="PPR" evidence="9">
    <location>
        <begin position="877"/>
        <end position="911"/>
    </location>
</feature>
<feature type="compositionally biased region" description="Low complexity" evidence="10">
    <location>
        <begin position="82"/>
        <end position="109"/>
    </location>
</feature>
<evidence type="ECO:0000256" key="1">
    <source>
        <dbReference type="ARBA" id="ARBA00022737"/>
    </source>
</evidence>
<dbReference type="InterPro" id="IPR027417">
    <property type="entry name" value="P-loop_NTPase"/>
</dbReference>
<dbReference type="SUPFAM" id="SSF57903">
    <property type="entry name" value="FYVE/PHD zinc finger"/>
    <property type="match status" value="1"/>
</dbReference>
<dbReference type="Pfam" id="PF13812">
    <property type="entry name" value="PPR_3"/>
    <property type="match status" value="2"/>
</dbReference>
<dbReference type="NCBIfam" id="TIGR00756">
    <property type="entry name" value="PPR"/>
    <property type="match status" value="11"/>
</dbReference>
<dbReference type="InterPro" id="IPR011990">
    <property type="entry name" value="TPR-like_helical_dom_sf"/>
</dbReference>
<feature type="repeat" description="PPR" evidence="9">
    <location>
        <begin position="912"/>
        <end position="946"/>
    </location>
</feature>
<feature type="repeat" description="PPR" evidence="9">
    <location>
        <begin position="1226"/>
        <end position="1260"/>
    </location>
</feature>
<feature type="repeat" description="PPR" evidence="9">
    <location>
        <begin position="982"/>
        <end position="1016"/>
    </location>
</feature>
<dbReference type="InterPro" id="IPR011025">
    <property type="entry name" value="GproteinA_insert"/>
</dbReference>
<dbReference type="SMART" id="SM00275">
    <property type="entry name" value="G_alpha"/>
    <property type="match status" value="1"/>
</dbReference>
<keyword evidence="13" id="KW-1185">Reference proteome</keyword>
<keyword evidence="4" id="KW-0862">Zinc</keyword>
<dbReference type="STRING" id="888268.A0A1E5UPC7"/>
<feature type="binding site" evidence="8">
    <location>
        <position position="648"/>
    </location>
    <ligand>
        <name>GTP</name>
        <dbReference type="ChEBI" id="CHEBI:37565"/>
    </ligand>
</feature>
<dbReference type="Proteomes" id="UP000095767">
    <property type="component" value="Unassembled WGS sequence"/>
</dbReference>
<dbReference type="PANTHER" id="PTHR47934">
    <property type="entry name" value="PENTATRICOPEPTIDE REPEAT-CONTAINING PROTEIN PET309, MITOCHONDRIAL"/>
    <property type="match status" value="1"/>
</dbReference>
<feature type="repeat" description="PPR" evidence="9">
    <location>
        <begin position="1657"/>
        <end position="1691"/>
    </location>
</feature>
<dbReference type="GO" id="GO:0007186">
    <property type="term" value="P:G protein-coupled receptor signaling pathway"/>
    <property type="evidence" value="ECO:0007669"/>
    <property type="project" value="InterPro"/>
</dbReference>
<dbReference type="GO" id="GO:0009507">
    <property type="term" value="C:chloroplast"/>
    <property type="evidence" value="ECO:0007669"/>
    <property type="project" value="TreeGrafter"/>
</dbReference>
<evidence type="ECO:0000256" key="10">
    <source>
        <dbReference type="SAM" id="MobiDB-lite"/>
    </source>
</evidence>
<keyword evidence="5" id="KW-0809">Transit peptide</keyword>
<dbReference type="Pfam" id="PF00503">
    <property type="entry name" value="G-alpha"/>
    <property type="match status" value="1"/>
</dbReference>
<keyword evidence="1" id="KW-0677">Repeat</keyword>
<feature type="repeat" description="PPR" evidence="9">
    <location>
        <begin position="1380"/>
        <end position="1414"/>
    </location>
</feature>
<dbReference type="GO" id="GO:0003924">
    <property type="term" value="F:GTPase activity"/>
    <property type="evidence" value="ECO:0007669"/>
    <property type="project" value="InterPro"/>
</dbReference>
<dbReference type="Pfam" id="PF01535">
    <property type="entry name" value="PPR"/>
    <property type="match status" value="4"/>
</dbReference>
<dbReference type="SUPFAM" id="SSF52540">
    <property type="entry name" value="P-loop containing nucleoside triphosphate hydrolases"/>
    <property type="match status" value="1"/>
</dbReference>
<dbReference type="EMBL" id="LWDX02069131">
    <property type="protein sequence ID" value="OEL14742.1"/>
    <property type="molecule type" value="Genomic_DNA"/>
</dbReference>
<dbReference type="GO" id="GO:0031683">
    <property type="term" value="F:G-protein beta/gamma-subunit complex binding"/>
    <property type="evidence" value="ECO:0007669"/>
    <property type="project" value="InterPro"/>
</dbReference>
<dbReference type="Gene3D" id="1.25.40.10">
    <property type="entry name" value="Tetratricopeptide repeat domain"/>
    <property type="match status" value="7"/>
</dbReference>
<keyword evidence="7" id="KW-0807">Transducer</keyword>
<feature type="repeat" description="PPR" evidence="9">
    <location>
        <begin position="1517"/>
        <end position="1551"/>
    </location>
</feature>
<evidence type="ECO:0000256" key="7">
    <source>
        <dbReference type="ARBA" id="ARBA00023224"/>
    </source>
</evidence>
<feature type="region of interest" description="Disordered" evidence="10">
    <location>
        <begin position="1"/>
        <end position="22"/>
    </location>
</feature>
<evidence type="ECO:0000256" key="4">
    <source>
        <dbReference type="ARBA" id="ARBA00022833"/>
    </source>
</evidence>
<dbReference type="InterPro" id="IPR011011">
    <property type="entry name" value="Znf_FYVE_PHD"/>
</dbReference>
<evidence type="ECO:0000256" key="9">
    <source>
        <dbReference type="PROSITE-ProRule" id="PRU00708"/>
    </source>
</evidence>
<name>A0A1E5UPC7_9POAL</name>
<dbReference type="GO" id="GO:0008270">
    <property type="term" value="F:zinc ion binding"/>
    <property type="evidence" value="ECO:0007669"/>
    <property type="project" value="UniProtKB-KW"/>
</dbReference>
<evidence type="ECO:0000256" key="8">
    <source>
        <dbReference type="PIRSR" id="PIRSR601019-1"/>
    </source>
</evidence>
<dbReference type="SUPFAM" id="SSF81901">
    <property type="entry name" value="HCP-like"/>
    <property type="match status" value="1"/>
</dbReference>
<dbReference type="OrthoDB" id="185373at2759"/>
<proteinExistence type="predicted"/>
<dbReference type="InterPro" id="IPR002885">
    <property type="entry name" value="PPR_rpt"/>
</dbReference>
<evidence type="ECO:0000256" key="2">
    <source>
        <dbReference type="ARBA" id="ARBA00022741"/>
    </source>
</evidence>
<feature type="repeat" description="PPR" evidence="9">
    <location>
        <begin position="1311"/>
        <end position="1345"/>
    </location>
</feature>